<evidence type="ECO:0000313" key="2">
    <source>
        <dbReference type="Proteomes" id="UP001183643"/>
    </source>
</evidence>
<organism evidence="1 2">
    <name type="scientific">Catenuloplanes atrovinosus</name>
    <dbReference type="NCBI Taxonomy" id="137266"/>
    <lineage>
        <taxon>Bacteria</taxon>
        <taxon>Bacillati</taxon>
        <taxon>Actinomycetota</taxon>
        <taxon>Actinomycetes</taxon>
        <taxon>Micromonosporales</taxon>
        <taxon>Micromonosporaceae</taxon>
        <taxon>Catenuloplanes</taxon>
    </lineage>
</organism>
<accession>A0AAE4CBV2</accession>
<dbReference type="Proteomes" id="UP001183643">
    <property type="component" value="Unassembled WGS sequence"/>
</dbReference>
<proteinExistence type="predicted"/>
<protein>
    <submittedName>
        <fullName evidence="1">Uncharacterized protein</fullName>
    </submittedName>
</protein>
<comment type="caution">
    <text evidence="1">The sequence shown here is derived from an EMBL/GenBank/DDBJ whole genome shotgun (WGS) entry which is preliminary data.</text>
</comment>
<sequence length="31" mass="3535">MVPETFGLDPHAVQSYMFGQSPTTVDYECQR</sequence>
<gene>
    <name evidence="1" type="ORF">J2S41_005789</name>
</gene>
<name>A0AAE4CBV2_9ACTN</name>
<keyword evidence="2" id="KW-1185">Reference proteome</keyword>
<dbReference type="AlphaFoldDB" id="A0AAE4CBV2"/>
<dbReference type="EMBL" id="JAVDYB010000001">
    <property type="protein sequence ID" value="MDR7279011.1"/>
    <property type="molecule type" value="Genomic_DNA"/>
</dbReference>
<reference evidence="1" key="1">
    <citation type="submission" date="2023-07" db="EMBL/GenBank/DDBJ databases">
        <title>Sequencing the genomes of 1000 actinobacteria strains.</title>
        <authorList>
            <person name="Klenk H.-P."/>
        </authorList>
    </citation>
    <scope>NUCLEOTIDE SEQUENCE</scope>
    <source>
        <strain evidence="1">DSM 44707</strain>
    </source>
</reference>
<evidence type="ECO:0000313" key="1">
    <source>
        <dbReference type="EMBL" id="MDR7279011.1"/>
    </source>
</evidence>